<name>A0AC58UNU2_TOBAC</name>
<gene>
    <name evidence="2" type="primary">LOC142181669</name>
</gene>
<proteinExistence type="predicted"/>
<dbReference type="Proteomes" id="UP000790787">
    <property type="component" value="Chromosome 6"/>
</dbReference>
<keyword evidence="1" id="KW-1185">Reference proteome</keyword>
<reference evidence="2" key="2">
    <citation type="submission" date="2025-08" db="UniProtKB">
        <authorList>
            <consortium name="RefSeq"/>
        </authorList>
    </citation>
    <scope>IDENTIFICATION</scope>
    <source>
        <tissue evidence="2">Leaf</tissue>
    </source>
</reference>
<reference evidence="1" key="1">
    <citation type="journal article" date="2014" name="Nat. Commun.">
        <title>The tobacco genome sequence and its comparison with those of tomato and potato.</title>
        <authorList>
            <person name="Sierro N."/>
            <person name="Battey J.N."/>
            <person name="Ouadi S."/>
            <person name="Bakaher N."/>
            <person name="Bovet L."/>
            <person name="Willig A."/>
            <person name="Goepfert S."/>
            <person name="Peitsch M.C."/>
            <person name="Ivanov N.V."/>
        </authorList>
    </citation>
    <scope>NUCLEOTIDE SEQUENCE [LARGE SCALE GENOMIC DNA]</scope>
</reference>
<accession>A0AC58UNU2</accession>
<protein>
    <submittedName>
        <fullName evidence="2">Uncharacterized protein LOC142181669</fullName>
    </submittedName>
</protein>
<sequence length="278" mass="31804">MNVQESVKRKTTWLQGPFGGVEVPETIQISASDKARALTVTLLSFYQTCWPIIKGDIMKAVEYSYGQDMGFSRKWLKSAFFFISTVRFSVLINGSPVGFFPSQMGLRLDDHLSPFLLVLVMEGFNRMLRIANHSGWIRGFKEASIGFNIKEIPCFLYVDDTLLTAKAKKRLDALWRNFLWQSNKDRSFHSVKWSSTSIGRGGGLAIRNLRQHNSNLLMKRLRRYNSEEQELLREVITMKYGQESPRCSKQSSSPIEWEYGGISKIYGPLLDQILIPNG</sequence>
<organism evidence="1 2">
    <name type="scientific">Nicotiana tabacum</name>
    <name type="common">Common tobacco</name>
    <dbReference type="NCBI Taxonomy" id="4097"/>
    <lineage>
        <taxon>Eukaryota</taxon>
        <taxon>Viridiplantae</taxon>
        <taxon>Streptophyta</taxon>
        <taxon>Embryophyta</taxon>
        <taxon>Tracheophyta</taxon>
        <taxon>Spermatophyta</taxon>
        <taxon>Magnoliopsida</taxon>
        <taxon>eudicotyledons</taxon>
        <taxon>Gunneridae</taxon>
        <taxon>Pentapetalae</taxon>
        <taxon>asterids</taxon>
        <taxon>lamiids</taxon>
        <taxon>Solanales</taxon>
        <taxon>Solanaceae</taxon>
        <taxon>Nicotianoideae</taxon>
        <taxon>Nicotianeae</taxon>
        <taxon>Nicotiana</taxon>
    </lineage>
</organism>
<evidence type="ECO:0000313" key="1">
    <source>
        <dbReference type="Proteomes" id="UP000790787"/>
    </source>
</evidence>
<evidence type="ECO:0000313" key="2">
    <source>
        <dbReference type="RefSeq" id="XP_075111171.1"/>
    </source>
</evidence>
<dbReference type="RefSeq" id="XP_075111171.1">
    <property type="nucleotide sequence ID" value="XM_075255070.1"/>
</dbReference>